<evidence type="ECO:0000313" key="2">
    <source>
        <dbReference type="EMBL" id="QHT71403.1"/>
    </source>
</evidence>
<gene>
    <name evidence="2" type="ORF">GXP67_34470</name>
</gene>
<dbReference type="AlphaFoldDB" id="A0A6C0GV17"/>
<dbReference type="InterPro" id="IPR010827">
    <property type="entry name" value="BamA/TamA_POTRA"/>
</dbReference>
<dbReference type="Proteomes" id="UP000480178">
    <property type="component" value="Chromosome"/>
</dbReference>
<dbReference type="Pfam" id="PF07244">
    <property type="entry name" value="POTRA"/>
    <property type="match status" value="1"/>
</dbReference>
<evidence type="ECO:0000313" key="3">
    <source>
        <dbReference type="Proteomes" id="UP000480178"/>
    </source>
</evidence>
<dbReference type="Gene3D" id="3.10.20.310">
    <property type="entry name" value="membrane protein fhac"/>
    <property type="match status" value="1"/>
</dbReference>
<protein>
    <submittedName>
        <fullName evidence="2">BamA/TamA family outer membrane protein</fullName>
    </submittedName>
</protein>
<reference evidence="2 3" key="1">
    <citation type="submission" date="2020-01" db="EMBL/GenBank/DDBJ databases">
        <authorList>
            <person name="Kim M.K."/>
        </authorList>
    </citation>
    <scope>NUCLEOTIDE SEQUENCE [LARGE SCALE GENOMIC DNA]</scope>
    <source>
        <strain evidence="2 3">172606-1</strain>
    </source>
</reference>
<keyword evidence="3" id="KW-1185">Reference proteome</keyword>
<proteinExistence type="predicted"/>
<dbReference type="GO" id="GO:0019867">
    <property type="term" value="C:outer membrane"/>
    <property type="evidence" value="ECO:0007669"/>
    <property type="project" value="InterPro"/>
</dbReference>
<sequence length="670" mass="77345">MLSGCLNKEKLLRKNEFLLYSQKIEGNDKIATDDLEPFYRQQSNKRILNLPIMPYLWIYYQGSKLYNEDKVKKNIERVKNRYNDRIAAADVNSGKYERLKHRRDRKLDKYETQLEEGNFWMRIGEPPVVFDSLLSKQAAEQMRFYATTKGYFDATSSYSFKLDTARRTAKVVYKITENQPYKIQDTSYVVDNSHIDSLLRASVKNSPIKPGDIYDEDNLNLERERIDKLLKNNGYFNFNRQYVEYRIISDTVVTDALLNKIAKDEDKLVEVETVVNKPAGQAQHTLYKLDDIYFTTDANTPGGRIRAGRRDTVEYEGVHYIGYNTKRFSKKILNAKLLMRPGDLYSLQRTIETQRVLSSLDIFKFANVYYDTTGNKFTARINASPLEKYTVSDEWGVTVSQQLPGPFVDLTFKSRNVFGGLEVFETSVSAGIIGQAGYSDNNQVYASQEINATASLVFPQIFFPTKVRFKFNRYSPRTRLLAGFNFNNRPEYRRVNLKAGMNYTFQKDIKHSFTISPVDLNLIYTPSVTAEFDTTLRKLKDQGSNLYRSFQRSFVSSLSGTYTYNDNITGQTKEARYIRAFAESGGTTLNILDWADPSFRGDSLQGAQLYRYFKLSNDFRYYLPAGRKSSWAFRVNVGIARPYGQSTVLPYERFFFVGGSNSIRAWPPAV</sequence>
<dbReference type="KEGG" id="rhoz:GXP67_34470"/>
<organism evidence="2 3">
    <name type="scientific">Rhodocytophaga rosea</name>
    <dbReference type="NCBI Taxonomy" id="2704465"/>
    <lineage>
        <taxon>Bacteria</taxon>
        <taxon>Pseudomonadati</taxon>
        <taxon>Bacteroidota</taxon>
        <taxon>Cytophagia</taxon>
        <taxon>Cytophagales</taxon>
        <taxon>Rhodocytophagaceae</taxon>
        <taxon>Rhodocytophaga</taxon>
    </lineage>
</organism>
<name>A0A6C0GV17_9BACT</name>
<dbReference type="RefSeq" id="WP_162447342.1">
    <property type="nucleotide sequence ID" value="NZ_CP048222.1"/>
</dbReference>
<evidence type="ECO:0000259" key="1">
    <source>
        <dbReference type="Pfam" id="PF07244"/>
    </source>
</evidence>
<feature type="domain" description="POTRA" evidence="1">
    <location>
        <begin position="203"/>
        <end position="240"/>
    </location>
</feature>
<dbReference type="Gene3D" id="2.40.160.50">
    <property type="entry name" value="membrane protein fhac: a member of the omp85/tpsb transporter family"/>
    <property type="match status" value="1"/>
</dbReference>
<accession>A0A6C0GV17</accession>
<dbReference type="EMBL" id="CP048222">
    <property type="protein sequence ID" value="QHT71403.1"/>
    <property type="molecule type" value="Genomic_DNA"/>
</dbReference>